<feature type="compositionally biased region" description="Basic and acidic residues" evidence="4">
    <location>
        <begin position="70"/>
        <end position="93"/>
    </location>
</feature>
<evidence type="ECO:0000256" key="3">
    <source>
        <dbReference type="ARBA" id="ARBA00023242"/>
    </source>
</evidence>
<dbReference type="InterPro" id="IPR000156">
    <property type="entry name" value="Ran_bind_dom"/>
</dbReference>
<name>G8JTN1_ERECY</name>
<accession>G8JTN1</accession>
<dbReference type="EMBL" id="CP002500">
    <property type="protein sequence ID" value="AET39384.1"/>
    <property type="molecule type" value="Genomic_DNA"/>
</dbReference>
<sequence>MYEEHRKQIGGQQPAMGVDVAKRARSQDSCGSLAQAEPAKKLKLEADAKNQKGTEDLKEVQSDEGSVDSGGKEEGKLENGQKEEKEGPERFREEDEDEEVLQAKQEGVNDDSKASFGTSHVFGSGGRLKVKPFGSSMAFGSVFGESKRSAEGKKLPEADNNRSDDNSGKSESASSSGTSNSSGSSSGGGGADGEGDMKEADGAKPFSFGSGLAFGSGFKVLKTDNKSSGTIFSKTARENSDTNELSSKQATAEVETGEPVEDADGIVRLTKQVIESGEEAEDSVYQANAKLYQLCNMREGWKERGVGAIHVNKNRITAKARIVMRSRGLLKVILNLPLLKGFTVQKGFPGSLQSEKFIRILTIGEANEPVQYALKTAKGEIAEELFKMIEDLIPED</sequence>
<evidence type="ECO:0000313" key="6">
    <source>
        <dbReference type="EMBL" id="AET39384.1"/>
    </source>
</evidence>
<feature type="domain" description="RanBD1" evidence="5">
    <location>
        <begin position="262"/>
        <end position="396"/>
    </location>
</feature>
<dbReference type="HOGENOM" id="CLU_052718_1_0_1"/>
<organism evidence="6 7">
    <name type="scientific">Eremothecium cymbalariae (strain CBS 270.75 / DBVPG 7215 / KCTC 17166 / NRRL Y-17582)</name>
    <name type="common">Yeast</name>
    <dbReference type="NCBI Taxonomy" id="931890"/>
    <lineage>
        <taxon>Eukaryota</taxon>
        <taxon>Fungi</taxon>
        <taxon>Dikarya</taxon>
        <taxon>Ascomycota</taxon>
        <taxon>Saccharomycotina</taxon>
        <taxon>Saccharomycetes</taxon>
        <taxon>Saccharomycetales</taxon>
        <taxon>Saccharomycetaceae</taxon>
        <taxon>Eremothecium</taxon>
    </lineage>
</organism>
<feature type="region of interest" description="Disordered" evidence="4">
    <location>
        <begin position="1"/>
        <end position="203"/>
    </location>
</feature>
<dbReference type="SUPFAM" id="SSF50729">
    <property type="entry name" value="PH domain-like"/>
    <property type="match status" value="1"/>
</dbReference>
<dbReference type="GeneID" id="11469499"/>
<dbReference type="InParanoid" id="G8JTN1"/>
<dbReference type="SMART" id="SM00160">
    <property type="entry name" value="RanBD"/>
    <property type="match status" value="1"/>
</dbReference>
<keyword evidence="2" id="KW-0597">Phosphoprotein</keyword>
<dbReference type="Gene3D" id="2.30.29.30">
    <property type="entry name" value="Pleckstrin-homology domain (PH domain)/Phosphotyrosine-binding domain (PTB)"/>
    <property type="match status" value="1"/>
</dbReference>
<dbReference type="GO" id="GO:0006611">
    <property type="term" value="P:protein export from nucleus"/>
    <property type="evidence" value="ECO:0007669"/>
    <property type="project" value="UniProtKB-ARBA"/>
</dbReference>
<evidence type="ECO:0000256" key="4">
    <source>
        <dbReference type="SAM" id="MobiDB-lite"/>
    </source>
</evidence>
<dbReference type="KEGG" id="erc:Ecym_4321"/>
<dbReference type="InterPro" id="IPR011993">
    <property type="entry name" value="PH-like_dom_sf"/>
</dbReference>
<dbReference type="Pfam" id="PF00638">
    <property type="entry name" value="Ran_BP1"/>
    <property type="match status" value="1"/>
</dbReference>
<dbReference type="InterPro" id="IPR045255">
    <property type="entry name" value="RanBP1-like"/>
</dbReference>
<keyword evidence="3" id="KW-0539">Nucleus</keyword>
<dbReference type="eggNOG" id="KOG0864">
    <property type="taxonomic scope" value="Eukaryota"/>
</dbReference>
<evidence type="ECO:0000259" key="5">
    <source>
        <dbReference type="PROSITE" id="PS50196"/>
    </source>
</evidence>
<evidence type="ECO:0000313" key="7">
    <source>
        <dbReference type="Proteomes" id="UP000006790"/>
    </source>
</evidence>
<dbReference type="FunFam" id="2.30.29.30:FF:000454">
    <property type="entry name" value="Ran-specific GTPase-activating protein 2"/>
    <property type="match status" value="1"/>
</dbReference>
<reference evidence="7" key="1">
    <citation type="journal article" date="2012" name="G3 (Bethesda)">
        <title>Pichia sorbitophila, an interspecies yeast hybrid reveals early steps of genome resolution following polyploidization.</title>
        <authorList>
            <person name="Leh Louis V."/>
            <person name="Despons L."/>
            <person name="Friedrich A."/>
            <person name="Martin T."/>
            <person name="Durrens P."/>
            <person name="Casaregola S."/>
            <person name="Neuveglise C."/>
            <person name="Fairhead C."/>
            <person name="Marck C."/>
            <person name="Cruz J.A."/>
            <person name="Straub M.L."/>
            <person name="Kugler V."/>
            <person name="Sacerdot C."/>
            <person name="Uzunov Z."/>
            <person name="Thierry A."/>
            <person name="Weiss S."/>
            <person name="Bleykasten C."/>
            <person name="De Montigny J."/>
            <person name="Jacques N."/>
            <person name="Jung P."/>
            <person name="Lemaire M."/>
            <person name="Mallet S."/>
            <person name="Morel G."/>
            <person name="Richard G.F."/>
            <person name="Sarkar A."/>
            <person name="Savel G."/>
            <person name="Schacherer J."/>
            <person name="Seret M.L."/>
            <person name="Talla E."/>
            <person name="Samson G."/>
            <person name="Jubin C."/>
            <person name="Poulain J."/>
            <person name="Vacherie B."/>
            <person name="Barbe V."/>
            <person name="Pelletier E."/>
            <person name="Sherman D.J."/>
            <person name="Westhof E."/>
            <person name="Weissenbach J."/>
            <person name="Baret P.V."/>
            <person name="Wincker P."/>
            <person name="Gaillardin C."/>
            <person name="Dujon B."/>
            <person name="Souciet J.L."/>
        </authorList>
    </citation>
    <scope>NUCLEOTIDE SEQUENCE [LARGE SCALE GENOMIC DNA]</scope>
    <source>
        <strain evidence="7">CBS 270.75 / DBVPG 7215 / KCTC 17166 / NRRL Y-17582</strain>
    </source>
</reference>
<dbReference type="Proteomes" id="UP000006790">
    <property type="component" value="Chromosome 4"/>
</dbReference>
<gene>
    <name evidence="6" type="ordered locus">Ecym_4321</name>
</gene>
<dbReference type="AlphaFoldDB" id="G8JTN1"/>
<dbReference type="PANTHER" id="PTHR23138:SF142">
    <property type="entry name" value="RAN-BINDING PROTEIN 3B-RELATED"/>
    <property type="match status" value="1"/>
</dbReference>
<dbReference type="PANTHER" id="PTHR23138">
    <property type="entry name" value="RAN BINDING PROTEIN"/>
    <property type="match status" value="1"/>
</dbReference>
<feature type="compositionally biased region" description="Basic and acidic residues" evidence="4">
    <location>
        <begin position="145"/>
        <end position="168"/>
    </location>
</feature>
<dbReference type="OrthoDB" id="411251at2759"/>
<dbReference type="RefSeq" id="XP_003646201.1">
    <property type="nucleotide sequence ID" value="XM_003646153.1"/>
</dbReference>
<dbReference type="GO" id="GO:0006607">
    <property type="term" value="P:NLS-bearing protein import into nucleus"/>
    <property type="evidence" value="ECO:0007669"/>
    <property type="project" value="TreeGrafter"/>
</dbReference>
<protein>
    <recommendedName>
        <fullName evidence="5">RanBD1 domain-containing protein</fullName>
    </recommendedName>
</protein>
<evidence type="ECO:0000256" key="1">
    <source>
        <dbReference type="ARBA" id="ARBA00004123"/>
    </source>
</evidence>
<proteinExistence type="predicted"/>
<evidence type="ECO:0000256" key="2">
    <source>
        <dbReference type="ARBA" id="ARBA00022553"/>
    </source>
</evidence>
<feature type="compositionally biased region" description="Basic and acidic residues" evidence="4">
    <location>
        <begin position="38"/>
        <end position="61"/>
    </location>
</feature>
<feature type="region of interest" description="Disordered" evidence="4">
    <location>
        <begin position="235"/>
        <end position="258"/>
    </location>
</feature>
<feature type="compositionally biased region" description="Low complexity" evidence="4">
    <location>
        <begin position="169"/>
        <end position="184"/>
    </location>
</feature>
<comment type="subcellular location">
    <subcellularLocation>
        <location evidence="1">Nucleus</location>
    </subcellularLocation>
</comment>
<dbReference type="PROSITE" id="PS50196">
    <property type="entry name" value="RANBD1"/>
    <property type="match status" value="1"/>
</dbReference>
<keyword evidence="7" id="KW-1185">Reference proteome</keyword>
<dbReference type="STRING" id="931890.G8JTN1"/>
<dbReference type="GO" id="GO:0005634">
    <property type="term" value="C:nucleus"/>
    <property type="evidence" value="ECO:0007669"/>
    <property type="project" value="UniProtKB-SubCell"/>
</dbReference>